<feature type="coiled-coil region" evidence="11">
    <location>
        <begin position="706"/>
        <end position="735"/>
    </location>
</feature>
<feature type="region of interest" description="Disordered" evidence="12">
    <location>
        <begin position="148"/>
        <end position="175"/>
    </location>
</feature>
<comment type="subunit">
    <text evidence="10">Interacts with EMP65.</text>
</comment>
<sequence>METVSATQSDEYSISINQYEADSQEVTHEKISLFTASESSHVTNKIIGKSNNEETLDYIKPDSNNRPLLNEEKFSSSLVSNNEQSVTFSPTDVSEELNNNLVKSQVNIEKFNNTQQISDSYENTENIYNQDELKLEEHIMENASTLNQQQNESGHHIVSSQEEFKRAPPHHEDIPSFSEWTQKQLAEAEKKKTDQNETTDKFPRLRGKFRIKNYASPDCGAKIVAANPESLSSSSVLSSLKDEYMLNYCTNRIWFIIELCEAIQAKQLDLANFELFSSSPKHFSVFVSHRFPTREWSSVGKFTAQDSRDVQTFNLHPHFFGKYVKVEMHSHYGKEQFCPVSWVGVYGTSEFEVLAKEDERNSLSEDDDGDPYDEELMFHHKKDSPKNLFSSATDAVLSIVKKATAPFMKSDNNQTESNNRVKTESSDDSLCITPRFVVICNNCTINKNQMVLNVTLHGVQTLKNLTKKKDNCEDNGPTKSHFQDSFLPVKSQIPDESMEKASVEIQFTTSLTDETIKSKENCGMKIEPTKTLNEEEMSILISANLKSEKDPEAPRVLDKSKDLLKTEYINPSLATDTLSEISASVVEYEKKEEKDKTYSGENNTEVQKDAEAENNNNSNSNNNNNNNNSNTTNQDSSFDSIISDLNAIEKVESSTSAPFTASNLPSESIFLRLANRIKNLEVNMSLSSTYLEELSKRYRTQLELISKTLNLTIQKVEERAKLEEEKERKREKEIMLIRMQLANLTRDVSTFLREQESWKPQASSVSQHIFFILIEILLLWFFFSYWKKPGSRVLQETEGKKLHKSYERRSSLEGVKGHDGPKKKVRRPSDEALDIALSRTYKIDKKRKRKKKDSKCSLNNFNPKRKTSEGDASQMFKERCSLQGEEKHVKNLNNATENKAEIIQNVFPIESNNVFNKLSTASNVPVISGGSGSGGGGSTGKSFQGITSPPYIKTAASSRDFRLRLGSNNNNNNNNNKESSH</sequence>
<feature type="region of interest" description="Disordered" evidence="12">
    <location>
        <begin position="805"/>
        <end position="829"/>
    </location>
</feature>
<dbReference type="OrthoDB" id="266334at2759"/>
<evidence type="ECO:0000256" key="12">
    <source>
        <dbReference type="SAM" id="MobiDB-lite"/>
    </source>
</evidence>
<dbReference type="GO" id="GO:0034975">
    <property type="term" value="P:protein folding in endoplasmic reticulum"/>
    <property type="evidence" value="ECO:0007669"/>
    <property type="project" value="TreeGrafter"/>
</dbReference>
<dbReference type="STRING" id="121224.E0VJM7"/>
<evidence type="ECO:0000256" key="6">
    <source>
        <dbReference type="ARBA" id="ARBA00023136"/>
    </source>
</evidence>
<dbReference type="HOGENOM" id="CLU_303547_0_0_1"/>
<keyword evidence="6" id="KW-0472">Membrane</keyword>
<keyword evidence="4" id="KW-0256">Endoplasmic reticulum</keyword>
<accession>E0VJM7</accession>
<evidence type="ECO:0000256" key="5">
    <source>
        <dbReference type="ARBA" id="ARBA00022989"/>
    </source>
</evidence>
<keyword evidence="3" id="KW-0732">Signal</keyword>
<dbReference type="FunCoup" id="E0VJM7">
    <property type="interactions" value="1476"/>
</dbReference>
<dbReference type="EMBL" id="AAZO01002875">
    <property type="status" value="NOT_ANNOTATED_CDS"/>
    <property type="molecule type" value="Genomic_DNA"/>
</dbReference>
<keyword evidence="16" id="KW-1185">Reference proteome</keyword>
<proteinExistence type="inferred from homology"/>
<comment type="subcellular location">
    <subcellularLocation>
        <location evidence="8">Endomembrane system</location>
        <topology evidence="8">Single-pass type I membrane protein</topology>
    </subcellularLocation>
    <subcellularLocation>
        <location evidence="1">Endoplasmic reticulum membrane</location>
        <topology evidence="1">Single-pass membrane protein</topology>
    </subcellularLocation>
</comment>
<feature type="compositionally biased region" description="Low complexity" evidence="12">
    <location>
        <begin position="614"/>
        <end position="633"/>
    </location>
</feature>
<comment type="similarity">
    <text evidence="9">Belongs to the SLP1 family.</text>
</comment>
<reference evidence="15" key="3">
    <citation type="submission" date="2021-02" db="UniProtKB">
        <authorList>
            <consortium name="EnsemblMetazoa"/>
        </authorList>
    </citation>
    <scope>IDENTIFICATION</scope>
    <source>
        <strain evidence="15">USDA</strain>
    </source>
</reference>
<dbReference type="GO" id="GO:0005789">
    <property type="term" value="C:endoplasmic reticulum membrane"/>
    <property type="evidence" value="ECO:0007669"/>
    <property type="project" value="UniProtKB-SubCell"/>
</dbReference>
<dbReference type="KEGG" id="phu:Phum_PHUM248060"/>
<evidence type="ECO:0000256" key="3">
    <source>
        <dbReference type="ARBA" id="ARBA00022729"/>
    </source>
</evidence>
<dbReference type="Pfam" id="PF07738">
    <property type="entry name" value="Sad1_UNC"/>
    <property type="match status" value="1"/>
</dbReference>
<dbReference type="EnsemblMetazoa" id="PHUM248060-RA">
    <property type="protein sequence ID" value="PHUM248060-PA"/>
    <property type="gene ID" value="PHUM248060"/>
</dbReference>
<dbReference type="EMBL" id="DS235226">
    <property type="protein sequence ID" value="EEB13583.1"/>
    <property type="molecule type" value="Genomic_DNA"/>
</dbReference>
<evidence type="ECO:0000313" key="15">
    <source>
        <dbReference type="EnsemblMetazoa" id="PHUM248060-PA"/>
    </source>
</evidence>
<feature type="compositionally biased region" description="Basic residues" evidence="12">
    <location>
        <begin position="844"/>
        <end position="853"/>
    </location>
</feature>
<dbReference type="AlphaFoldDB" id="E0VJM7"/>
<dbReference type="eggNOG" id="KOG1396">
    <property type="taxonomic scope" value="Eukaryota"/>
</dbReference>
<dbReference type="FunFam" id="2.60.120.260:FF:000099">
    <property type="entry name" value="Uncharacterized protein, isoform C"/>
    <property type="match status" value="1"/>
</dbReference>
<evidence type="ECO:0000256" key="7">
    <source>
        <dbReference type="ARBA" id="ARBA00023180"/>
    </source>
</evidence>
<dbReference type="InterPro" id="IPR012919">
    <property type="entry name" value="SUN_dom"/>
</dbReference>
<dbReference type="Proteomes" id="UP000009046">
    <property type="component" value="Unassembled WGS sequence"/>
</dbReference>
<dbReference type="VEuPathDB" id="VectorBase:PHUM248060"/>
<evidence type="ECO:0000256" key="2">
    <source>
        <dbReference type="ARBA" id="ARBA00022692"/>
    </source>
</evidence>
<dbReference type="PANTHER" id="PTHR12953:SF0">
    <property type="entry name" value="SUN DOMAIN-CONTAINING OSSIFICATION FACTOR"/>
    <property type="match status" value="1"/>
</dbReference>
<name>E0VJM7_PEDHC</name>
<organism>
    <name type="scientific">Pediculus humanus subsp. corporis</name>
    <name type="common">Body louse</name>
    <dbReference type="NCBI Taxonomy" id="121224"/>
    <lineage>
        <taxon>Eukaryota</taxon>
        <taxon>Metazoa</taxon>
        <taxon>Ecdysozoa</taxon>
        <taxon>Arthropoda</taxon>
        <taxon>Hexapoda</taxon>
        <taxon>Insecta</taxon>
        <taxon>Pterygota</taxon>
        <taxon>Neoptera</taxon>
        <taxon>Paraneoptera</taxon>
        <taxon>Psocodea</taxon>
        <taxon>Troctomorpha</taxon>
        <taxon>Phthiraptera</taxon>
        <taxon>Anoplura</taxon>
        <taxon>Pediculidae</taxon>
        <taxon>Pediculus</taxon>
    </lineage>
</organism>
<evidence type="ECO:0000256" key="11">
    <source>
        <dbReference type="SAM" id="Coils"/>
    </source>
</evidence>
<dbReference type="PANTHER" id="PTHR12953">
    <property type="entry name" value="MEMBRANE PROTEIN CH1 RELATED"/>
    <property type="match status" value="1"/>
</dbReference>
<evidence type="ECO:0000259" key="13">
    <source>
        <dbReference type="PROSITE" id="PS51469"/>
    </source>
</evidence>
<dbReference type="EMBL" id="AAZO01002876">
    <property type="status" value="NOT_ANNOTATED_CDS"/>
    <property type="molecule type" value="Genomic_DNA"/>
</dbReference>
<evidence type="ECO:0000313" key="16">
    <source>
        <dbReference type="Proteomes" id="UP000009046"/>
    </source>
</evidence>
<protein>
    <recommendedName>
        <fullName evidence="13">SUN domain-containing protein</fullName>
    </recommendedName>
</protein>
<dbReference type="CTD" id="8238768"/>
<keyword evidence="11" id="KW-0175">Coiled coil</keyword>
<evidence type="ECO:0000256" key="4">
    <source>
        <dbReference type="ARBA" id="ARBA00022824"/>
    </source>
</evidence>
<feature type="domain" description="SUN" evidence="13">
    <location>
        <begin position="187"/>
        <end position="350"/>
    </location>
</feature>
<dbReference type="RefSeq" id="XP_002426321.1">
    <property type="nucleotide sequence ID" value="XM_002426276.1"/>
</dbReference>
<feature type="compositionally biased region" description="Basic and acidic residues" evidence="12">
    <location>
        <begin position="162"/>
        <end position="174"/>
    </location>
</feature>
<feature type="region of interest" description="Disordered" evidence="12">
    <location>
        <begin position="611"/>
        <end position="637"/>
    </location>
</feature>
<evidence type="ECO:0000256" key="10">
    <source>
        <dbReference type="ARBA" id="ARBA00064635"/>
    </source>
</evidence>
<reference evidence="14" key="2">
    <citation type="submission" date="2007-04" db="EMBL/GenBank/DDBJ databases">
        <title>The genome of the human body louse.</title>
        <authorList>
            <consortium name="The Human Body Louse Genome Consortium"/>
            <person name="Kirkness E."/>
            <person name="Walenz B."/>
            <person name="Hass B."/>
            <person name="Bruggner R."/>
            <person name="Strausberg R."/>
        </authorList>
    </citation>
    <scope>NUCLEOTIDE SEQUENCE</scope>
    <source>
        <strain evidence="14">USDA</strain>
    </source>
</reference>
<gene>
    <name evidence="15" type="primary">8238768</name>
    <name evidence="14" type="ORF">Phum_PHUM248060</name>
</gene>
<evidence type="ECO:0000313" key="14">
    <source>
        <dbReference type="EMBL" id="EEB13583.1"/>
    </source>
</evidence>
<keyword evidence="2" id="KW-0812">Transmembrane</keyword>
<dbReference type="InterPro" id="IPR045120">
    <property type="entry name" value="Suco/Slp1-like"/>
</dbReference>
<keyword evidence="5" id="KW-1133">Transmembrane helix</keyword>
<keyword evidence="7" id="KW-0325">Glycoprotein</keyword>
<dbReference type="InParanoid" id="E0VJM7"/>
<dbReference type="GeneID" id="8238768"/>
<reference evidence="14" key="1">
    <citation type="submission" date="2007-04" db="EMBL/GenBank/DDBJ databases">
        <title>Annotation of Pediculus humanus corporis strain USDA.</title>
        <authorList>
            <person name="Kirkness E."/>
            <person name="Hannick L."/>
            <person name="Hass B."/>
            <person name="Bruggner R."/>
            <person name="Lawson D."/>
            <person name="Bidwell S."/>
            <person name="Joardar V."/>
            <person name="Caler E."/>
            <person name="Walenz B."/>
            <person name="Inman J."/>
            <person name="Schobel S."/>
            <person name="Galinsky K."/>
            <person name="Amedeo P."/>
            <person name="Strausberg R."/>
        </authorList>
    </citation>
    <scope>NUCLEOTIDE SEQUENCE</scope>
    <source>
        <strain evidence="14">USDA</strain>
    </source>
</reference>
<evidence type="ECO:0000256" key="9">
    <source>
        <dbReference type="ARBA" id="ARBA00061226"/>
    </source>
</evidence>
<evidence type="ECO:0000256" key="8">
    <source>
        <dbReference type="ARBA" id="ARBA00046288"/>
    </source>
</evidence>
<dbReference type="PROSITE" id="PS51469">
    <property type="entry name" value="SUN"/>
    <property type="match status" value="1"/>
</dbReference>
<feature type="region of interest" description="Disordered" evidence="12">
    <location>
        <begin position="843"/>
        <end position="873"/>
    </location>
</feature>
<evidence type="ECO:0000256" key="1">
    <source>
        <dbReference type="ARBA" id="ARBA00004389"/>
    </source>
</evidence>
<dbReference type="OMA" id="EHIMENA"/>